<feature type="binding site" evidence="7">
    <location>
        <position position="354"/>
    </location>
    <ligand>
        <name>3-phosphoshikimate</name>
        <dbReference type="ChEBI" id="CHEBI:145989"/>
    </ligand>
</feature>
<protein>
    <recommendedName>
        <fullName evidence="7">3-phosphoshikimate 1-carboxyvinyltransferase</fullName>
        <ecNumber evidence="7">2.5.1.19</ecNumber>
    </recommendedName>
    <alternativeName>
        <fullName evidence="7">5-enolpyruvylshikimate-3-phosphate synthase</fullName>
        <shortName evidence="7">EPSP synthase</shortName>
        <shortName evidence="7">EPSPS</shortName>
    </alternativeName>
</protein>
<dbReference type="STRING" id="1915.SLINC_3177"/>
<accession>A0A1B1M9T7</accession>
<dbReference type="CDD" id="cd01556">
    <property type="entry name" value="EPSP_synthase"/>
    <property type="match status" value="1"/>
</dbReference>
<organism evidence="9 10">
    <name type="scientific">Streptomyces lincolnensis</name>
    <dbReference type="NCBI Taxonomy" id="1915"/>
    <lineage>
        <taxon>Bacteria</taxon>
        <taxon>Bacillati</taxon>
        <taxon>Actinomycetota</taxon>
        <taxon>Actinomycetes</taxon>
        <taxon>Kitasatosporales</taxon>
        <taxon>Streptomycetaceae</taxon>
        <taxon>Streptomyces</taxon>
    </lineage>
</organism>
<evidence type="ECO:0000259" key="8">
    <source>
        <dbReference type="Pfam" id="PF00275"/>
    </source>
</evidence>
<dbReference type="Proteomes" id="UP000092598">
    <property type="component" value="Chromosome"/>
</dbReference>
<dbReference type="InterPro" id="IPR013792">
    <property type="entry name" value="RNA3'P_cycl/enolpyr_Trfase_a/b"/>
</dbReference>
<feature type="binding site" evidence="7">
    <location>
        <position position="362"/>
    </location>
    <ligand>
        <name>phosphoenolpyruvate</name>
        <dbReference type="ChEBI" id="CHEBI:58702"/>
    </ligand>
</feature>
<feature type="binding site" evidence="7">
    <location>
        <position position="50"/>
    </location>
    <ligand>
        <name>3-phosphoshikimate</name>
        <dbReference type="ChEBI" id="CHEBI:145989"/>
    </ligand>
</feature>
<dbReference type="KEGG" id="sls:SLINC_3177"/>
<feature type="active site" description="Proton acceptor" evidence="7">
    <location>
        <position position="331"/>
    </location>
</feature>
<dbReference type="InterPro" id="IPR023193">
    <property type="entry name" value="EPSP_synthase_CS"/>
</dbReference>
<keyword evidence="7" id="KW-0963">Cytoplasm</keyword>
<dbReference type="UniPathway" id="UPA00053">
    <property type="reaction ID" value="UER00089"/>
</dbReference>
<evidence type="ECO:0000256" key="6">
    <source>
        <dbReference type="ARBA" id="ARBA00044633"/>
    </source>
</evidence>
<dbReference type="HAMAP" id="MF_00210">
    <property type="entry name" value="EPSP_synth"/>
    <property type="match status" value="1"/>
</dbReference>
<feature type="binding site" evidence="7">
    <location>
        <position position="192"/>
    </location>
    <ligand>
        <name>3-phosphoshikimate</name>
        <dbReference type="ChEBI" id="CHEBI:145989"/>
    </ligand>
</feature>
<feature type="binding site" evidence="7">
    <location>
        <position position="404"/>
    </location>
    <ligand>
        <name>phosphoenolpyruvate</name>
        <dbReference type="ChEBI" id="CHEBI:58702"/>
    </ligand>
</feature>
<feature type="binding site" evidence="7">
    <location>
        <position position="358"/>
    </location>
    <ligand>
        <name>3-phosphoshikimate</name>
        <dbReference type="ChEBI" id="CHEBI:145989"/>
    </ligand>
</feature>
<dbReference type="Pfam" id="PF00275">
    <property type="entry name" value="EPSP_synthase"/>
    <property type="match status" value="1"/>
</dbReference>
<evidence type="ECO:0000256" key="5">
    <source>
        <dbReference type="ARBA" id="ARBA00023141"/>
    </source>
</evidence>
<evidence type="ECO:0000313" key="10">
    <source>
        <dbReference type="Proteomes" id="UP000092598"/>
    </source>
</evidence>
<dbReference type="GO" id="GO:0003866">
    <property type="term" value="F:3-phosphoshikimate 1-carboxyvinyltransferase activity"/>
    <property type="evidence" value="ECO:0007669"/>
    <property type="project" value="UniProtKB-UniRule"/>
</dbReference>
<evidence type="ECO:0000256" key="2">
    <source>
        <dbReference type="ARBA" id="ARBA00009948"/>
    </source>
</evidence>
<keyword evidence="4 7" id="KW-0808">Transferase</keyword>
<evidence type="ECO:0000256" key="7">
    <source>
        <dbReference type="HAMAP-Rule" id="MF_00210"/>
    </source>
</evidence>
<dbReference type="InterPro" id="IPR006264">
    <property type="entry name" value="EPSP_synthase"/>
</dbReference>
<feature type="binding site" evidence="7">
    <location>
        <position position="217"/>
    </location>
    <ligand>
        <name>3-phosphoshikimate</name>
        <dbReference type="ChEBI" id="CHEBI:145989"/>
    </ligand>
</feature>
<comment type="function">
    <text evidence="7">Catalyzes the transfer of the enolpyruvyl moiety of phosphoenolpyruvate (PEP) to the 5-hydroxyl of shikimate-3-phosphate (S3P) to produce enolpyruvyl shikimate-3-phosphate and inorganic phosphate.</text>
</comment>
<dbReference type="Gene3D" id="3.65.10.10">
    <property type="entry name" value="Enolpyruvate transferase domain"/>
    <property type="match status" value="2"/>
</dbReference>
<comment type="pathway">
    <text evidence="1 7">Metabolic intermediate biosynthesis; chorismate biosynthesis; chorismate from D-erythrose 4-phosphate and phosphoenolpyruvate: step 6/7.</text>
</comment>
<name>A0A1B1M9T7_STRLN</name>
<comment type="catalytic activity">
    <reaction evidence="6">
        <text>3-phosphoshikimate + phosphoenolpyruvate = 5-O-(1-carboxyvinyl)-3-phosphoshikimate + phosphate</text>
        <dbReference type="Rhea" id="RHEA:21256"/>
        <dbReference type="ChEBI" id="CHEBI:43474"/>
        <dbReference type="ChEBI" id="CHEBI:57701"/>
        <dbReference type="ChEBI" id="CHEBI:58702"/>
        <dbReference type="ChEBI" id="CHEBI:145989"/>
        <dbReference type="EC" id="2.5.1.19"/>
    </reaction>
    <physiologicalReaction direction="left-to-right" evidence="6">
        <dbReference type="Rhea" id="RHEA:21257"/>
    </physiologicalReaction>
</comment>
<dbReference type="PROSITE" id="PS00885">
    <property type="entry name" value="EPSP_SYNTHASE_2"/>
    <property type="match status" value="1"/>
</dbReference>
<dbReference type="InterPro" id="IPR001986">
    <property type="entry name" value="Enolpyruvate_Tfrase_dom"/>
</dbReference>
<sequence>MAAPIPGPILGFRGRAVPSRGRPGGAGGRRAIMRGMTVVEIPGSKSITARALFLAAAADGVTTLVRPLRSDDTEGFAEGLARLGYRVGRTRDAWQVDGRPQGPAEPEADVYCRDGATTARFLPTLAAAGHGTYRFDASPQMRRRPLGPLSRALRDLGVDLRHEEAEGHHPLTVTATGVEGGEVTLDAGQSSQYLTALLLLGPLTRTGLRVLVTDLVSVPYVEITIAMMRAFGAEVTREGNVFVVPPGGYRATTYSIEPDASTASYFFAAAAVTGGEVTVPGLGADALQGDLGFVDVLRRMGAEVSVGPNGTTVRGTGELRGLTVAMRDISDTMPTLAAIAPFASGPVRIEDVANTRVKECDRLDACAENLRRLGVEVATGPDWIEIRPGAPLTGAEITSYGDHRIVMSFAVTGLRVPGISFDDPGCVRKTFPGFHEEFAALTAGW</sequence>
<feature type="binding site" evidence="7">
    <location>
        <position position="46"/>
    </location>
    <ligand>
        <name>3-phosphoshikimate</name>
        <dbReference type="ChEBI" id="CHEBI:145989"/>
    </ligand>
</feature>
<keyword evidence="10" id="KW-1185">Reference proteome</keyword>
<dbReference type="PANTHER" id="PTHR21090:SF5">
    <property type="entry name" value="PENTAFUNCTIONAL AROM POLYPEPTIDE"/>
    <property type="match status" value="1"/>
</dbReference>
<dbReference type="NCBIfam" id="TIGR01356">
    <property type="entry name" value="aroA"/>
    <property type="match status" value="1"/>
</dbReference>
<keyword evidence="3 7" id="KW-0028">Amino-acid biosynthesis</keyword>
<dbReference type="SUPFAM" id="SSF55205">
    <property type="entry name" value="EPT/RTPC-like"/>
    <property type="match status" value="1"/>
</dbReference>
<dbReference type="GO" id="GO:0008652">
    <property type="term" value="P:amino acid biosynthetic process"/>
    <property type="evidence" value="ECO:0007669"/>
    <property type="project" value="UniProtKB-KW"/>
</dbReference>
<dbReference type="GO" id="GO:0005737">
    <property type="term" value="C:cytoplasm"/>
    <property type="evidence" value="ECO:0007669"/>
    <property type="project" value="UniProtKB-SubCell"/>
</dbReference>
<gene>
    <name evidence="7" type="primary">aroA</name>
    <name evidence="9" type="ORF">SLINC_3177</name>
</gene>
<dbReference type="GO" id="GO:0009073">
    <property type="term" value="P:aromatic amino acid family biosynthetic process"/>
    <property type="evidence" value="ECO:0007669"/>
    <property type="project" value="UniProtKB-KW"/>
</dbReference>
<dbReference type="AlphaFoldDB" id="A0A1B1M9T7"/>
<dbReference type="PANTHER" id="PTHR21090">
    <property type="entry name" value="AROM/DEHYDROQUINATE SYNTHASE"/>
    <property type="match status" value="1"/>
</dbReference>
<feature type="domain" description="Enolpyruvate transferase" evidence="8">
    <location>
        <begin position="38"/>
        <end position="437"/>
    </location>
</feature>
<dbReference type="PATRIC" id="fig|1915.4.peg.3495"/>
<dbReference type="PIRSF" id="PIRSF000505">
    <property type="entry name" value="EPSPS"/>
    <property type="match status" value="1"/>
</dbReference>
<evidence type="ECO:0000256" key="4">
    <source>
        <dbReference type="ARBA" id="ARBA00022679"/>
    </source>
</evidence>
<evidence type="ECO:0000256" key="1">
    <source>
        <dbReference type="ARBA" id="ARBA00004811"/>
    </source>
</evidence>
<feature type="binding site" evidence="7">
    <location>
        <position position="429"/>
    </location>
    <ligand>
        <name>phosphoenolpyruvate</name>
        <dbReference type="ChEBI" id="CHEBI:58702"/>
    </ligand>
</feature>
<comment type="similarity">
    <text evidence="2 7">Belongs to the EPSP synthase family.</text>
</comment>
<feature type="binding site" evidence="7">
    <location>
        <position position="144"/>
    </location>
    <ligand>
        <name>phosphoenolpyruvate</name>
        <dbReference type="ChEBI" id="CHEBI:58702"/>
    </ligand>
</feature>
<keyword evidence="5 7" id="KW-0057">Aromatic amino acid biosynthesis</keyword>
<feature type="binding site" evidence="7">
    <location>
        <position position="190"/>
    </location>
    <ligand>
        <name>3-phosphoshikimate</name>
        <dbReference type="ChEBI" id="CHEBI:145989"/>
    </ligand>
</feature>
<feature type="binding site" evidence="7">
    <location>
        <position position="45"/>
    </location>
    <ligand>
        <name>phosphoenolpyruvate</name>
        <dbReference type="ChEBI" id="CHEBI:58702"/>
    </ligand>
</feature>
<dbReference type="EC" id="2.5.1.19" evidence="7"/>
<comment type="caution">
    <text evidence="7">Lacks conserved residue(s) required for the propagation of feature annotation.</text>
</comment>
<feature type="binding site" evidence="7">
    <location>
        <position position="331"/>
    </location>
    <ligand>
        <name>3-phosphoshikimate</name>
        <dbReference type="ChEBI" id="CHEBI:145989"/>
    </ligand>
</feature>
<feature type="binding site" evidence="7">
    <location>
        <position position="191"/>
    </location>
    <ligand>
        <name>3-phosphoshikimate</name>
        <dbReference type="ChEBI" id="CHEBI:145989"/>
    </ligand>
</feature>
<comment type="subcellular location">
    <subcellularLocation>
        <location evidence="7">Cytoplasm</location>
    </subcellularLocation>
</comment>
<feature type="binding site" evidence="7">
    <location>
        <position position="192"/>
    </location>
    <ligand>
        <name>phosphoenolpyruvate</name>
        <dbReference type="ChEBI" id="CHEBI:58702"/>
    </ligand>
</feature>
<evidence type="ECO:0000256" key="3">
    <source>
        <dbReference type="ARBA" id="ARBA00022605"/>
    </source>
</evidence>
<dbReference type="InterPro" id="IPR036968">
    <property type="entry name" value="Enolpyruvate_Tfrase_sf"/>
</dbReference>
<comment type="subunit">
    <text evidence="7">Monomer.</text>
</comment>
<dbReference type="GO" id="GO:0009423">
    <property type="term" value="P:chorismate biosynthetic process"/>
    <property type="evidence" value="ECO:0007669"/>
    <property type="project" value="UniProtKB-UniRule"/>
</dbReference>
<proteinExistence type="inferred from homology"/>
<feature type="binding site" evidence="7">
    <location>
        <position position="45"/>
    </location>
    <ligand>
        <name>3-phosphoshikimate</name>
        <dbReference type="ChEBI" id="CHEBI:145989"/>
    </ligand>
</feature>
<reference evidence="9 10" key="1">
    <citation type="submission" date="2016-07" db="EMBL/GenBank/DDBJ databases">
        <title>Enhancement of antibiotic productionsby engineered nitrateutilization in actinobacteria.</title>
        <authorList>
            <person name="Meng S.C."/>
        </authorList>
    </citation>
    <scope>NUCLEOTIDE SEQUENCE [LARGE SCALE GENOMIC DNA]</scope>
    <source>
        <strain evidence="9 10">NRRL 2936</strain>
    </source>
</reference>
<dbReference type="EMBL" id="CP016438">
    <property type="protein sequence ID" value="ANS65401.1"/>
    <property type="molecule type" value="Genomic_DNA"/>
</dbReference>
<evidence type="ECO:0000313" key="9">
    <source>
        <dbReference type="EMBL" id="ANS65401.1"/>
    </source>
</evidence>